<evidence type="ECO:0000256" key="12">
    <source>
        <dbReference type="ARBA" id="ARBA00023274"/>
    </source>
</evidence>
<dbReference type="InterPro" id="IPR045864">
    <property type="entry name" value="aa-tRNA-synth_II/BPL/LPL"/>
</dbReference>
<dbReference type="Gene3D" id="3.30.930.10">
    <property type="entry name" value="Bira Bifunctional Protein, Domain 2"/>
    <property type="match status" value="1"/>
</dbReference>
<dbReference type="GO" id="GO:0017118">
    <property type="term" value="F:lipoyltransferase activity"/>
    <property type="evidence" value="ECO:0007669"/>
    <property type="project" value="TreeGrafter"/>
</dbReference>
<dbReference type="NCBIfam" id="TIGR00545">
    <property type="entry name" value="lipoyltrans"/>
    <property type="match status" value="1"/>
</dbReference>
<dbReference type="SMART" id="SM01382">
    <property type="entry name" value="Ribosomal_L2_C"/>
    <property type="match status" value="1"/>
</dbReference>
<feature type="domain" description="BPL/LPL catalytic" evidence="14">
    <location>
        <begin position="60"/>
        <end position="244"/>
    </location>
</feature>
<evidence type="ECO:0000256" key="6">
    <source>
        <dbReference type="ARBA" id="ARBA00012367"/>
    </source>
</evidence>
<dbReference type="InterPro" id="IPR014726">
    <property type="entry name" value="Ribosomal_uL2_dom3"/>
</dbReference>
<name>A0A8H3QGB9_9GLOM</name>
<evidence type="ECO:0000256" key="2">
    <source>
        <dbReference type="ARBA" id="ARBA00005085"/>
    </source>
</evidence>
<dbReference type="EMBL" id="BLAL01000018">
    <property type="protein sequence ID" value="GES75889.1"/>
    <property type="molecule type" value="Genomic_DNA"/>
</dbReference>
<comment type="similarity">
    <text evidence="4">Belongs to the universal ribosomal protein uL2 family.</text>
</comment>
<dbReference type="InterPro" id="IPR014722">
    <property type="entry name" value="Rib_uL2_dom2"/>
</dbReference>
<organism evidence="15 16">
    <name type="scientific">Rhizophagus clarus</name>
    <dbReference type="NCBI Taxonomy" id="94130"/>
    <lineage>
        <taxon>Eukaryota</taxon>
        <taxon>Fungi</taxon>
        <taxon>Fungi incertae sedis</taxon>
        <taxon>Mucoromycota</taxon>
        <taxon>Glomeromycotina</taxon>
        <taxon>Glomeromycetes</taxon>
        <taxon>Glomerales</taxon>
        <taxon>Glomeraceae</taxon>
        <taxon>Rhizophagus</taxon>
    </lineage>
</organism>
<evidence type="ECO:0000256" key="13">
    <source>
        <dbReference type="ARBA" id="ARBA00048037"/>
    </source>
</evidence>
<comment type="catalytic activity">
    <reaction evidence="13">
        <text>L-lysyl-[lipoyl-carrier protein] + (R)-lipoate + ATP = N(6)-[(R)-lipoyl]-L-lysyl-[lipoyl-carrier protein] + AMP + diphosphate + H(+)</text>
        <dbReference type="Rhea" id="RHEA:49288"/>
        <dbReference type="Rhea" id="RHEA-COMP:10500"/>
        <dbReference type="Rhea" id="RHEA-COMP:10502"/>
        <dbReference type="ChEBI" id="CHEBI:15378"/>
        <dbReference type="ChEBI" id="CHEBI:29969"/>
        <dbReference type="ChEBI" id="CHEBI:30616"/>
        <dbReference type="ChEBI" id="CHEBI:33019"/>
        <dbReference type="ChEBI" id="CHEBI:83088"/>
        <dbReference type="ChEBI" id="CHEBI:83099"/>
        <dbReference type="ChEBI" id="CHEBI:456215"/>
        <dbReference type="EC" id="6.3.1.20"/>
    </reaction>
</comment>
<dbReference type="FunFam" id="4.10.950.10:FF:000002">
    <property type="entry name" value="60S ribosomal protein L2"/>
    <property type="match status" value="1"/>
</dbReference>
<dbReference type="FunFam" id="2.40.50.140:FF:000020">
    <property type="entry name" value="60S ribosomal protein L2"/>
    <property type="match status" value="1"/>
</dbReference>
<evidence type="ECO:0000256" key="11">
    <source>
        <dbReference type="ARBA" id="ARBA00022980"/>
    </source>
</evidence>
<dbReference type="InterPro" id="IPR022669">
    <property type="entry name" value="Ribosomal_uL2_C"/>
</dbReference>
<dbReference type="Pfam" id="PF03947">
    <property type="entry name" value="Ribosomal_L2_C"/>
    <property type="match status" value="1"/>
</dbReference>
<dbReference type="Gene3D" id="2.40.50.140">
    <property type="entry name" value="Nucleic acid-binding proteins"/>
    <property type="match status" value="1"/>
</dbReference>
<dbReference type="Pfam" id="PF00181">
    <property type="entry name" value="Ribosomal_L2_N"/>
    <property type="match status" value="1"/>
</dbReference>
<dbReference type="SMART" id="SM01383">
    <property type="entry name" value="Ribosomal_L2"/>
    <property type="match status" value="1"/>
</dbReference>
<dbReference type="InterPro" id="IPR004562">
    <property type="entry name" value="LipoylTrfase_LipoateP_Ligase"/>
</dbReference>
<dbReference type="GO" id="GO:0005739">
    <property type="term" value="C:mitochondrion"/>
    <property type="evidence" value="ECO:0007669"/>
    <property type="project" value="TreeGrafter"/>
</dbReference>
<evidence type="ECO:0000256" key="4">
    <source>
        <dbReference type="ARBA" id="ARBA00005636"/>
    </source>
</evidence>
<dbReference type="UniPathway" id="UPA00537">
    <property type="reaction ID" value="UER00594"/>
</dbReference>
<dbReference type="EC" id="6.3.1.20" evidence="6"/>
<evidence type="ECO:0000256" key="1">
    <source>
        <dbReference type="ARBA" id="ARBA00003253"/>
    </source>
</evidence>
<dbReference type="InterPro" id="IPR022671">
    <property type="entry name" value="Ribosomal_uL2_CS"/>
</dbReference>
<evidence type="ECO:0000313" key="16">
    <source>
        <dbReference type="Proteomes" id="UP000615446"/>
    </source>
</evidence>
<dbReference type="NCBIfam" id="NF007180">
    <property type="entry name" value="PRK09612.1"/>
    <property type="match status" value="1"/>
</dbReference>
<comment type="function">
    <text evidence="1">Catalyzes both the ATP-dependent activation of exogenously supplied lipoate to lipoyl-AMP and the transfer of the activated lipoyl onto the lipoyl domains of lipoate-dependent enzymes.</text>
</comment>
<dbReference type="FunFam" id="2.30.30.30:FF:000006">
    <property type="entry name" value="60S ribosomal protein L8"/>
    <property type="match status" value="1"/>
</dbReference>
<dbReference type="GO" id="GO:0003735">
    <property type="term" value="F:structural constituent of ribosome"/>
    <property type="evidence" value="ECO:0007669"/>
    <property type="project" value="InterPro"/>
</dbReference>
<keyword evidence="10" id="KW-0067">ATP-binding</keyword>
<dbReference type="SUPFAM" id="SSF82649">
    <property type="entry name" value="SufE/NifU"/>
    <property type="match status" value="1"/>
</dbReference>
<keyword evidence="11 15" id="KW-0689">Ribosomal protein</keyword>
<accession>A0A8H3QGB9</accession>
<gene>
    <name evidence="15" type="ORF">RCL2_000329200</name>
</gene>
<sequence length="610" mass="69168">MLKNKFLEVFDIIRIDHLNNATFIPTTTRSRDLVFKCFISKLTDPWTNIAFEEWLFKDTNPQEIILFLWRNNSCAVIGRNQNPWKECNIRLLQDHNIPLIRRKSGGGTVFHDIGNTNYTLIMPRIDFTRKHTAELVVRALTTKLDIPAYVTERHDIAVNGLKVSGSAFKLVMRRAYHHGTMLIDTDLDRIKRFLNVERQNLITKGVESFPSPVTNLRSYSSTVSHESFCEAVKDYFTEYYRDYMNHGSNKSAIVVDDEFISKIPKVAEYREEFKTWEWVYGQTPDFTHKFEKEFEWSHLKALFESKNGIITAVTLTPSNIKYHNLINALEDAFEGRKYGDEKDIDNALNDQSSVFEIFIFYLFGVNFTDNLILKDGLRKGAAKLRPLDYAERHGYIRGIVKEIIHDPGRGAPLAKVQFRDPYRYKLRFQTFIATEGLHTGQFIYCGRKATLTVGNVLPVGSMPEGTIICNVEEKIGDRGALARASGNYATIIGHNHDEGKTRIKLPSGAKKVINSSARATIGIVAGGGRIDKPLLKAGRAYHKYRVKRNCWPKTRGVAMNPVDHPHGGGNHQHIGHASTVSRESAPGQKVGLIAARRSGLLRGTNKVKTA</sequence>
<dbReference type="Proteomes" id="UP000615446">
    <property type="component" value="Unassembled WGS sequence"/>
</dbReference>
<dbReference type="Gene3D" id="3.30.390.50">
    <property type="entry name" value="CO dehydrogenase flavoprotein, C-terminal domain"/>
    <property type="match status" value="1"/>
</dbReference>
<dbReference type="OrthoDB" id="201621at2759"/>
<evidence type="ECO:0000256" key="7">
    <source>
        <dbReference type="ARBA" id="ARBA00015925"/>
    </source>
</evidence>
<evidence type="ECO:0000256" key="8">
    <source>
        <dbReference type="ARBA" id="ARBA00022598"/>
    </source>
</evidence>
<dbReference type="PROSITE" id="PS00467">
    <property type="entry name" value="RIBOSOMAL_L2"/>
    <property type="match status" value="1"/>
</dbReference>
<evidence type="ECO:0000256" key="9">
    <source>
        <dbReference type="ARBA" id="ARBA00022741"/>
    </source>
</evidence>
<dbReference type="GO" id="GO:0016979">
    <property type="term" value="F:lipoate-protein ligase activity"/>
    <property type="evidence" value="ECO:0007669"/>
    <property type="project" value="UniProtKB-EC"/>
</dbReference>
<evidence type="ECO:0000259" key="14">
    <source>
        <dbReference type="PROSITE" id="PS51733"/>
    </source>
</evidence>
<proteinExistence type="inferred from homology"/>
<dbReference type="Pfam" id="PF21948">
    <property type="entry name" value="LplA-B_cat"/>
    <property type="match status" value="1"/>
</dbReference>
<keyword evidence="9" id="KW-0547">Nucleotide-binding</keyword>
<dbReference type="SUPFAM" id="SSF55681">
    <property type="entry name" value="Class II aaRS and biotin synthetases"/>
    <property type="match status" value="1"/>
</dbReference>
<dbReference type="GO" id="GO:0003723">
    <property type="term" value="F:RNA binding"/>
    <property type="evidence" value="ECO:0007669"/>
    <property type="project" value="InterPro"/>
</dbReference>
<dbReference type="InterPro" id="IPR019491">
    <property type="entry name" value="Lipoate_protein_ligase_C"/>
</dbReference>
<dbReference type="InterPro" id="IPR008991">
    <property type="entry name" value="Translation_prot_SH3-like_sf"/>
</dbReference>
<dbReference type="Gene3D" id="4.10.950.10">
    <property type="entry name" value="Ribosomal protein L2, domain 3"/>
    <property type="match status" value="1"/>
</dbReference>
<dbReference type="GO" id="GO:0005524">
    <property type="term" value="F:ATP binding"/>
    <property type="evidence" value="ECO:0007669"/>
    <property type="project" value="UniProtKB-KW"/>
</dbReference>
<dbReference type="PANTHER" id="PTHR12561">
    <property type="entry name" value="LIPOATE-PROTEIN LIGASE"/>
    <property type="match status" value="1"/>
</dbReference>
<evidence type="ECO:0000313" key="15">
    <source>
        <dbReference type="EMBL" id="GES75889.1"/>
    </source>
</evidence>
<keyword evidence="12" id="KW-0687">Ribonucleoprotein</keyword>
<dbReference type="PANTHER" id="PTHR12561:SF3">
    <property type="entry name" value="LIPOYLTRANSFERASE 1, MITOCHONDRIAL"/>
    <property type="match status" value="1"/>
</dbReference>
<dbReference type="InterPro" id="IPR022666">
    <property type="entry name" value="Ribosomal_uL2_RNA-bd_dom"/>
</dbReference>
<dbReference type="SUPFAM" id="SSF50104">
    <property type="entry name" value="Translation proteins SH3-like domain"/>
    <property type="match status" value="1"/>
</dbReference>
<dbReference type="GO" id="GO:0009249">
    <property type="term" value="P:protein lipoylation"/>
    <property type="evidence" value="ECO:0007669"/>
    <property type="project" value="InterPro"/>
</dbReference>
<dbReference type="InterPro" id="IPR004143">
    <property type="entry name" value="BPL_LPL_catalytic"/>
</dbReference>
<evidence type="ECO:0000256" key="10">
    <source>
        <dbReference type="ARBA" id="ARBA00022840"/>
    </source>
</evidence>
<dbReference type="GO" id="GO:0015934">
    <property type="term" value="C:large ribosomal subunit"/>
    <property type="evidence" value="ECO:0007669"/>
    <property type="project" value="InterPro"/>
</dbReference>
<dbReference type="AlphaFoldDB" id="A0A8H3QGB9"/>
<dbReference type="CDD" id="cd16443">
    <property type="entry name" value="LplA"/>
    <property type="match status" value="1"/>
</dbReference>
<comment type="similarity">
    <text evidence="5">Belongs to the LplA family.</text>
</comment>
<dbReference type="InterPro" id="IPR012340">
    <property type="entry name" value="NA-bd_OB-fold"/>
</dbReference>
<dbReference type="PROSITE" id="PS51733">
    <property type="entry name" value="BPL_LPL_CATALYTIC"/>
    <property type="match status" value="1"/>
</dbReference>
<keyword evidence="8" id="KW-0436">Ligase</keyword>
<comment type="pathway">
    <text evidence="3">Protein modification; protein lipoylation via exogenous pathway; protein N(6)-(lipoyl)lysine from lipoate: step 1/2.</text>
</comment>
<comment type="pathway">
    <text evidence="2">Protein modification; protein lipoylation via exogenous pathway; protein N(6)-(lipoyl)lysine from lipoate: step 2/2.</text>
</comment>
<comment type="caution">
    <text evidence="15">The sequence shown here is derived from an EMBL/GenBank/DDBJ whole genome shotgun (WGS) entry which is preliminary data.</text>
</comment>
<dbReference type="Gene3D" id="2.30.30.30">
    <property type="match status" value="1"/>
</dbReference>
<dbReference type="Pfam" id="PF10437">
    <property type="entry name" value="Lip_prot_lig_C"/>
    <property type="match status" value="1"/>
</dbReference>
<protein>
    <recommendedName>
        <fullName evidence="7">Putative lipoate-protein ligase A</fullName>
        <ecNumber evidence="6">6.3.1.20</ecNumber>
    </recommendedName>
</protein>
<dbReference type="InterPro" id="IPR023672">
    <property type="entry name" value="Ribosomal_uL2_arc_euk"/>
</dbReference>
<evidence type="ECO:0000256" key="5">
    <source>
        <dbReference type="ARBA" id="ARBA00008242"/>
    </source>
</evidence>
<evidence type="ECO:0000256" key="3">
    <source>
        <dbReference type="ARBA" id="ARBA00005124"/>
    </source>
</evidence>
<dbReference type="GO" id="GO:0006412">
    <property type="term" value="P:translation"/>
    <property type="evidence" value="ECO:0007669"/>
    <property type="project" value="InterPro"/>
</dbReference>
<dbReference type="SUPFAM" id="SSF50249">
    <property type="entry name" value="Nucleic acid-binding proteins"/>
    <property type="match status" value="1"/>
</dbReference>
<reference evidence="15" key="1">
    <citation type="submission" date="2019-10" db="EMBL/GenBank/DDBJ databases">
        <title>Conservation and host-specific expression of non-tandemly repeated heterogenous ribosome RNA gene in arbuscular mycorrhizal fungi.</title>
        <authorList>
            <person name="Maeda T."/>
            <person name="Kobayashi Y."/>
            <person name="Nakagawa T."/>
            <person name="Ezawa T."/>
            <person name="Yamaguchi K."/>
            <person name="Bino T."/>
            <person name="Nishimoto Y."/>
            <person name="Shigenobu S."/>
            <person name="Kawaguchi M."/>
        </authorList>
    </citation>
    <scope>NUCLEOTIDE SEQUENCE</scope>
    <source>
        <strain evidence="15">HR1</strain>
    </source>
</reference>